<dbReference type="Proteomes" id="UP001431572">
    <property type="component" value="Chromosome 2"/>
</dbReference>
<keyword evidence="5" id="KW-0547">Nucleotide-binding</keyword>
<dbReference type="NCBIfam" id="TIGR02025">
    <property type="entry name" value="BchH"/>
    <property type="match status" value="1"/>
</dbReference>
<evidence type="ECO:0000313" key="14">
    <source>
        <dbReference type="Proteomes" id="UP000521676"/>
    </source>
</evidence>
<organism evidence="12 14">
    <name type="scientific">Candidatus Chlorohelix allophototropha</name>
    <dbReference type="NCBI Taxonomy" id="3003348"/>
    <lineage>
        <taxon>Bacteria</taxon>
        <taxon>Bacillati</taxon>
        <taxon>Chloroflexota</taxon>
        <taxon>Chloroflexia</taxon>
        <taxon>Candidatus Chloroheliales</taxon>
        <taxon>Candidatus Chloroheliaceae</taxon>
        <taxon>Candidatus Chlorohelix</taxon>
    </lineage>
</organism>
<evidence type="ECO:0000313" key="13">
    <source>
        <dbReference type="EMBL" id="WJW69213.1"/>
    </source>
</evidence>
<dbReference type="GO" id="GO:0005524">
    <property type="term" value="F:ATP binding"/>
    <property type="evidence" value="ECO:0007669"/>
    <property type="project" value="UniProtKB-KW"/>
</dbReference>
<keyword evidence="15" id="KW-1185">Reference proteome</keyword>
<evidence type="ECO:0000313" key="12">
    <source>
        <dbReference type="EMBL" id="NWJ47295.1"/>
    </source>
</evidence>
<dbReference type="InterPro" id="IPR022571">
    <property type="entry name" value="Mg_chelatase_H_N"/>
</dbReference>
<reference evidence="12 14" key="1">
    <citation type="submission" date="2020-06" db="EMBL/GenBank/DDBJ databases">
        <title>Anoxygenic phototrophic Chloroflexota member uses a Type I reaction center.</title>
        <authorList>
            <person name="Tsuji J.M."/>
            <person name="Shaw N.A."/>
            <person name="Nagashima S."/>
            <person name="Venkiteswaran J."/>
            <person name="Schiff S.L."/>
            <person name="Hanada S."/>
            <person name="Tank M."/>
            <person name="Neufeld J.D."/>
        </authorList>
    </citation>
    <scope>NUCLEOTIDE SEQUENCE [LARGE SCALE GENOMIC DNA]</scope>
    <source>
        <strain evidence="12">L227-S17</strain>
    </source>
</reference>
<feature type="domain" description="CobN/magnesium chelatase" evidence="10">
    <location>
        <begin position="208"/>
        <end position="1335"/>
    </location>
</feature>
<dbReference type="EMBL" id="JACATZ010000003">
    <property type="protein sequence ID" value="NWJ47295.1"/>
    <property type="molecule type" value="Genomic_DNA"/>
</dbReference>
<comment type="catalytic activity">
    <reaction evidence="9">
        <text>protoporphyrin IX + Mg(2+) + ATP + H2O = Mg-protoporphyrin IX + ADP + phosphate + 3 H(+)</text>
        <dbReference type="Rhea" id="RHEA:13961"/>
        <dbReference type="ChEBI" id="CHEBI:15377"/>
        <dbReference type="ChEBI" id="CHEBI:15378"/>
        <dbReference type="ChEBI" id="CHEBI:18420"/>
        <dbReference type="ChEBI" id="CHEBI:30616"/>
        <dbReference type="ChEBI" id="CHEBI:43474"/>
        <dbReference type="ChEBI" id="CHEBI:57306"/>
        <dbReference type="ChEBI" id="CHEBI:60492"/>
        <dbReference type="ChEBI" id="CHEBI:456216"/>
        <dbReference type="EC" id="6.6.1.1"/>
    </reaction>
</comment>
<protein>
    <recommendedName>
        <fullName evidence="2">magnesium chelatase</fullName>
        <ecNumber evidence="2">6.6.1.1</ecNumber>
    </recommendedName>
</protein>
<accession>A0A8T7M5C9</accession>
<keyword evidence="6" id="KW-0067">ATP-binding</keyword>
<keyword evidence="7" id="KW-0149">Chlorophyll biosynthesis</keyword>
<proteinExistence type="inferred from homology"/>
<dbReference type="CDD" id="cd10150">
    <property type="entry name" value="CobN_like"/>
    <property type="match status" value="1"/>
</dbReference>
<dbReference type="GO" id="GO:0015995">
    <property type="term" value="P:chlorophyll biosynthetic process"/>
    <property type="evidence" value="ECO:0007669"/>
    <property type="project" value="UniProtKB-KW"/>
</dbReference>
<dbReference type="GO" id="GO:0016851">
    <property type="term" value="F:magnesium chelatase activity"/>
    <property type="evidence" value="ECO:0007669"/>
    <property type="project" value="UniProtKB-EC"/>
</dbReference>
<dbReference type="PANTHER" id="PTHR44119:SF1">
    <property type="entry name" value="MAGNESIUM-CHELATASE SUBUNIT CHLH, CHLOROPLASTIC"/>
    <property type="match status" value="1"/>
</dbReference>
<evidence type="ECO:0000256" key="5">
    <source>
        <dbReference type="ARBA" id="ARBA00022741"/>
    </source>
</evidence>
<dbReference type="Pfam" id="PF02514">
    <property type="entry name" value="CobN-Mg_chel"/>
    <property type="match status" value="1"/>
</dbReference>
<comment type="pathway">
    <text evidence="8">Porphyrin-containing compound metabolism.</text>
</comment>
<dbReference type="PANTHER" id="PTHR44119">
    <property type="entry name" value="MAGNESIUM-CHELATASE SUBUNIT CHLH, CHLOROPLASTIC"/>
    <property type="match status" value="1"/>
</dbReference>
<evidence type="ECO:0000256" key="2">
    <source>
        <dbReference type="ARBA" id="ARBA00012825"/>
    </source>
</evidence>
<dbReference type="InterPro" id="IPR011771">
    <property type="entry name" value="BchH"/>
</dbReference>
<evidence type="ECO:0000256" key="3">
    <source>
        <dbReference type="ARBA" id="ARBA00022531"/>
    </source>
</evidence>
<sequence length="1374" mass="153084">MKFVFLLIENSVQSAAERAAAEVTRKHGIKLDLKFWTLRQLSEGSPGWPEFEQDFKECDMFVGNMVTLSHQVAGVEKIIKQYGPLKPERSIVIMNSMPSLMNLTRLGDFEFNRLLQFMKNNPVAKISGFVGSLKRLVTKDGRAEAKVEELEDIDPDEGTPRRRLKRHKAVKKGMHNGMVNLMRTLPNILKLLPGQAQDVRAYLMIMLYWVNSSPENLEEFFKFAIDHYIPSYKGPKLKSKDPVIYPRLAIFHPDAPDKTWETRDDYDKWLAKAHPKQAGRPRVGIVVMRALYLAGNRRHIIELIKQLEEAGAEAVPCYAAGLDFRPTIENYFLDEDKKGHVTPTVDLVINMSGFSLVGGPAENDASAAVAQFNRVNRPLWSVISLFFQSEEDWRASRTGLNPVQAALQVAVPELDGASEPRVFAAGVERGPDKSMYPLPDEVKRLARRAARQATLSHVPNHSKKIAVVLFSFPPNKGNVGTAAYLGVFESIYRLMKRLKQEGYNVEVPANAEELRNQVVEGNSAAYGTSANLHTHLSVTDYQRHFPYWSEIEPYWGPPPGALLSDGSGMQVLGRQFGNLLVGIQPSFGYEDDPMRLLMATNASPHHGFAAFYAYLDKIWRADAVLHFGTHGAMEFMPGKQVGLSAKCWPDRLIGDLPNFYLYSVNNPSEGTIAKRRGYSTLISYLSPPMETAGLYRQLIQLKDTLNVFRKALGDGYTFKARAEKTAQTDAADSGGDKEQGHLEMLIESIVEQAEAINLRPRDVDPRNEPEKYSLALYNDLLEIEERLIPSGLHIIDEAPDVAMLGDMLNSIGSFSRGKPGSDEEAQALTELIATGLGFDLEEIREKAREDNNLLARWEKIEHIQRQSLKILVEGLAQGHTEKSVKDAARYLHSMARVETHHSEPMFEYLAEVAETLKHNAEIKQIIRAFNGEYIEPSPGNDIVRNPEVLPTGRNIHGLDPALVPSPIARRNGERSAKAMLDRAREEINLPEGQYPETIAMVLWGTDNIKSDGEGVAQALYLLGTRATTDGLGKISNVKLLSLKELGRPRIDIVCTVSGIFRDLMPNQMELIDRAVRLVAQADEPVEMNYVRKHVLEEVSKGMTFDEACARVFSNAPGQYGANVNFMVDNSSWENDDELSEAFLNRKSFAYGIKSGGENSRKLMEAALTRVELSFQNVDSAEVGITDVDHYYEYLGGVTKAVEKLTGGKKPAALVADSISSTSGGLSQGNGIKSLDEAVRLESRTKLLNPKWYESMLKYGYEGVREIETRVSNTFGWSATAGAVDNWVYSDIDQTFIADANMRERLTEMNPYSFKGIVGRLLEANGRGFWEADASTIERLKDIYAGLEDEIEGLGEKGSGIMGANPNARTAGRNL</sequence>
<evidence type="ECO:0000256" key="7">
    <source>
        <dbReference type="ARBA" id="ARBA00023171"/>
    </source>
</evidence>
<evidence type="ECO:0000256" key="1">
    <source>
        <dbReference type="ARBA" id="ARBA00010851"/>
    </source>
</evidence>
<comment type="similarity">
    <text evidence="1">Belongs to the Mg-chelatase subunit H family.</text>
</comment>
<dbReference type="Pfam" id="PF11965">
    <property type="entry name" value="DUF3479"/>
    <property type="match status" value="1"/>
</dbReference>
<evidence type="ECO:0000256" key="6">
    <source>
        <dbReference type="ARBA" id="ARBA00022840"/>
    </source>
</evidence>
<keyword evidence="3" id="KW-0602">Photosynthesis</keyword>
<dbReference type="RefSeq" id="WP_341471098.1">
    <property type="nucleotide sequence ID" value="NZ_CP128400.1"/>
</dbReference>
<evidence type="ECO:0000313" key="15">
    <source>
        <dbReference type="Proteomes" id="UP001431572"/>
    </source>
</evidence>
<dbReference type="InterPro" id="IPR003672">
    <property type="entry name" value="CobN/Mg_chltase"/>
</dbReference>
<evidence type="ECO:0000259" key="11">
    <source>
        <dbReference type="Pfam" id="PF11965"/>
    </source>
</evidence>
<gene>
    <name evidence="12" type="ORF">HXX08_15645</name>
    <name evidence="13" type="ORF">OZ401_002810</name>
</gene>
<reference evidence="13" key="2">
    <citation type="journal article" date="2024" name="Nature">
        <title>Anoxygenic phototroph of the Chloroflexota uses a type I reaction centre.</title>
        <authorList>
            <person name="Tsuji J.M."/>
            <person name="Shaw N.A."/>
            <person name="Nagashima S."/>
            <person name="Venkiteswaran J.J."/>
            <person name="Schiff S.L."/>
            <person name="Watanabe T."/>
            <person name="Fukui M."/>
            <person name="Hanada S."/>
            <person name="Tank M."/>
            <person name="Neufeld J.D."/>
        </authorList>
    </citation>
    <scope>NUCLEOTIDE SEQUENCE</scope>
    <source>
        <strain evidence="13">L227-S17</strain>
    </source>
</reference>
<evidence type="ECO:0000256" key="9">
    <source>
        <dbReference type="ARBA" id="ARBA00048693"/>
    </source>
</evidence>
<dbReference type="GO" id="GO:0015979">
    <property type="term" value="P:photosynthesis"/>
    <property type="evidence" value="ECO:0007669"/>
    <property type="project" value="UniProtKB-KW"/>
</dbReference>
<dbReference type="EMBL" id="CP128400">
    <property type="protein sequence ID" value="WJW69213.1"/>
    <property type="molecule type" value="Genomic_DNA"/>
</dbReference>
<feature type="domain" description="Magnesium chelatase subunit H N-terminal" evidence="11">
    <location>
        <begin position="2"/>
        <end position="203"/>
    </location>
</feature>
<keyword evidence="4 12" id="KW-0436">Ligase</keyword>
<evidence type="ECO:0000256" key="8">
    <source>
        <dbReference type="ARBA" id="ARBA00023444"/>
    </source>
</evidence>
<name>A0A8T7M5C9_9CHLR</name>
<evidence type="ECO:0000256" key="4">
    <source>
        <dbReference type="ARBA" id="ARBA00022598"/>
    </source>
</evidence>
<evidence type="ECO:0000259" key="10">
    <source>
        <dbReference type="Pfam" id="PF02514"/>
    </source>
</evidence>
<dbReference type="NCBIfam" id="NF009140">
    <property type="entry name" value="PRK12493.1"/>
    <property type="match status" value="1"/>
</dbReference>
<dbReference type="Proteomes" id="UP000521676">
    <property type="component" value="Unassembled WGS sequence"/>
</dbReference>
<dbReference type="EC" id="6.6.1.1" evidence="2"/>